<dbReference type="EMBL" id="BAABGA010000005">
    <property type="protein sequence ID" value="GAA4443629.1"/>
    <property type="molecule type" value="Genomic_DNA"/>
</dbReference>
<protein>
    <submittedName>
        <fullName evidence="2">(Fe-S)-binding protein</fullName>
    </submittedName>
</protein>
<feature type="domain" description="Cysteine-rich" evidence="1">
    <location>
        <begin position="3"/>
        <end position="83"/>
    </location>
</feature>
<dbReference type="InterPro" id="IPR004017">
    <property type="entry name" value="Cys_rich_dom"/>
</dbReference>
<evidence type="ECO:0000259" key="1">
    <source>
        <dbReference type="Pfam" id="PF02754"/>
    </source>
</evidence>
<feature type="domain" description="Cysteine-rich" evidence="1">
    <location>
        <begin position="129"/>
        <end position="224"/>
    </location>
</feature>
<comment type="caution">
    <text evidence="2">The sequence shown here is derived from an EMBL/GenBank/DDBJ whole genome shotgun (WGS) entry which is preliminary data.</text>
</comment>
<sequence length="254" mass="28229">MSVALFIPCYLDQFYPDVAIATLELLERLGVDVVYPDGQTCCGQPMANTGCTADCAPVARRFVELFCEYDSIVCPSGSCTAMVRHHYDEYFADDDPKFNHVKNRTFELCEFLHDELQIKELDVQFPHKVSIHQSCHGLRELRLGACSENMTPREDKVRNVLNLVHGIQWCTPTRVDECCGFGGTFAVNESDVSASMGRDRIADHVASGSSILASADMSCLMHLQGIIRRESTPIEVMHVAQILAGRNPKRVGNA</sequence>
<keyword evidence="3" id="KW-1185">Reference proteome</keyword>
<accession>A0ABP8M5H4</accession>
<dbReference type="PANTHER" id="PTHR30296:SF0">
    <property type="entry name" value="LACTATE UTILIZATION PROTEIN A"/>
    <property type="match status" value="1"/>
</dbReference>
<reference evidence="3" key="1">
    <citation type="journal article" date="2019" name="Int. J. Syst. Evol. Microbiol.">
        <title>The Global Catalogue of Microorganisms (GCM) 10K type strain sequencing project: providing services to taxonomists for standard genome sequencing and annotation.</title>
        <authorList>
            <consortium name="The Broad Institute Genomics Platform"/>
            <consortium name="The Broad Institute Genome Sequencing Center for Infectious Disease"/>
            <person name="Wu L."/>
            <person name="Ma J."/>
        </authorList>
    </citation>
    <scope>NUCLEOTIDE SEQUENCE [LARGE SCALE GENOMIC DNA]</scope>
    <source>
        <strain evidence="3">JCM 17759</strain>
    </source>
</reference>
<proteinExistence type="predicted"/>
<evidence type="ECO:0000313" key="3">
    <source>
        <dbReference type="Proteomes" id="UP001500840"/>
    </source>
</evidence>
<dbReference type="Pfam" id="PF02754">
    <property type="entry name" value="CCG"/>
    <property type="match status" value="2"/>
</dbReference>
<evidence type="ECO:0000313" key="2">
    <source>
        <dbReference type="EMBL" id="GAA4443629.1"/>
    </source>
</evidence>
<dbReference type="RefSeq" id="WP_339944208.1">
    <property type="nucleotide sequence ID" value="NZ_BAABGA010000005.1"/>
</dbReference>
<organism evidence="2 3">
    <name type="scientific">Novipirellula rosea</name>
    <dbReference type="NCBI Taxonomy" id="1031540"/>
    <lineage>
        <taxon>Bacteria</taxon>
        <taxon>Pseudomonadati</taxon>
        <taxon>Planctomycetota</taxon>
        <taxon>Planctomycetia</taxon>
        <taxon>Pirellulales</taxon>
        <taxon>Pirellulaceae</taxon>
        <taxon>Novipirellula</taxon>
    </lineage>
</organism>
<dbReference type="Proteomes" id="UP001500840">
    <property type="component" value="Unassembled WGS sequence"/>
</dbReference>
<gene>
    <name evidence="2" type="ORF">GCM10023156_00990</name>
</gene>
<dbReference type="PANTHER" id="PTHR30296">
    <property type="entry name" value="UNCHARACTERIZED PROTEIN YKGE"/>
    <property type="match status" value="1"/>
</dbReference>
<name>A0ABP8M5H4_9BACT</name>